<organism evidence="1 2">
    <name type="scientific">Microscilla marina ATCC 23134</name>
    <dbReference type="NCBI Taxonomy" id="313606"/>
    <lineage>
        <taxon>Bacteria</taxon>
        <taxon>Pseudomonadati</taxon>
        <taxon>Bacteroidota</taxon>
        <taxon>Cytophagia</taxon>
        <taxon>Cytophagales</taxon>
        <taxon>Microscillaceae</taxon>
        <taxon>Microscilla</taxon>
    </lineage>
</organism>
<name>A1ZTL1_MICM2</name>
<keyword evidence="2" id="KW-1185">Reference proteome</keyword>
<comment type="caution">
    <text evidence="1">The sequence shown here is derived from an EMBL/GenBank/DDBJ whole genome shotgun (WGS) entry which is preliminary data.</text>
</comment>
<reference evidence="1 2" key="1">
    <citation type="submission" date="2007-01" db="EMBL/GenBank/DDBJ databases">
        <authorList>
            <person name="Haygood M."/>
            <person name="Podell S."/>
            <person name="Anderson C."/>
            <person name="Hopkinson B."/>
            <person name="Roe K."/>
            <person name="Barbeau K."/>
            <person name="Gaasterland T."/>
            <person name="Ferriera S."/>
            <person name="Johnson J."/>
            <person name="Kravitz S."/>
            <person name="Beeson K."/>
            <person name="Sutton G."/>
            <person name="Rogers Y.-H."/>
            <person name="Friedman R."/>
            <person name="Frazier M."/>
            <person name="Venter J.C."/>
        </authorList>
    </citation>
    <scope>NUCLEOTIDE SEQUENCE [LARGE SCALE GENOMIC DNA]</scope>
    <source>
        <strain evidence="1 2">ATCC 23134</strain>
    </source>
</reference>
<dbReference type="AlphaFoldDB" id="A1ZTL1"/>
<evidence type="ECO:0000313" key="2">
    <source>
        <dbReference type="Proteomes" id="UP000004095"/>
    </source>
</evidence>
<dbReference type="Pfam" id="PF13573">
    <property type="entry name" value="SprB"/>
    <property type="match status" value="4"/>
</dbReference>
<dbReference type="eggNOG" id="COG3209">
    <property type="taxonomic scope" value="Bacteria"/>
</dbReference>
<dbReference type="InterPro" id="IPR025667">
    <property type="entry name" value="SprB_repeat"/>
</dbReference>
<gene>
    <name evidence="1" type="ORF">M23134_01594</name>
</gene>
<protein>
    <submittedName>
        <fullName evidence="1">Uncharacterized protein</fullName>
    </submittedName>
</protein>
<proteinExistence type="predicted"/>
<evidence type="ECO:0000313" key="1">
    <source>
        <dbReference type="EMBL" id="EAY26271.1"/>
    </source>
</evidence>
<accession>A1ZTL1</accession>
<sequence>MWLLVGISAVGQAQQYYLKVNFNTSTGCGYSQTDKYYHVKRNGNRIYPVAYRNGFAVYNQQPNQIRIYFKARKTFLFIPVKHIWYDNTWDISTCRNSTFRGRSNNCSSFKYDLIVNLFKEEKPTTSRTNYCDDTYARVTNRTCYGKYYSRYTWKIIDQDNKVYYKETSHKYLNFRLSDIYGSNVINNKYNKNIRFQVYPKGMPQLSTLASNHIRFYPKAPVISTPRVKGTTCSADLDAAISIASTTMNGNSNRFEYTLVRLIEDANGSIPYGGKRYRKSVSDKYTKQGNGGRIDFTRLGGGAYWLLNVNSAGSLSACQPATKIIHIPLVPVFNIASVAPANEYTAVDGRKYQIARHDGQGNIRVKVSGGKAPYRYSINGGRTYSSATNQATREIAVPAGTYHIKVKTATGCEKTWTRSVKMTQPDPLQKALLASTDPLCTDNANGSITFEFKGGITPYTVKLMGATNKTETFNTAGSHTISGLLPGKYTYQLKDAPNAYLAVANAANLLNPAALQIALVDQKDLLCNGGNNGRLEVKASGGKAPYIYKWSVPNGENTKAENLTAGKYTVIITDQNGCTLSQSYTLSEPTPLQVTQVIGGSKDPTCYNGNDGQLMAQASGGAGNYTYIWAGATGKPQQGAMVSGLTAGTYTLKVIDGNQCEVTTTYTLDNPRELKSDLGEDVTICKGQSVTLDAGNPGAKYHWASADGSFVSHTQKVTLAKAGEYTLTITNQKGQCAHTERLVVTESDNLLEADFLMDEEVAVNTSVSAIEASIIQAVGQDLPDRLKWEVVPNDKGNQPTMQKDESHYEQVFTFPATGTYTIRLYAWLGGCYSVVEKTITVKDYQKPEEQLAGGGNSEESNIKVYKLFPNPNNGKFSFNIELKKPTDIKAKIYDGYNWQEVTKQEGKATKNHTFSFDAAGKLSQGVHYLIVDTPQERKMIRFVVF</sequence>
<dbReference type="Gene3D" id="2.60.40.10">
    <property type="entry name" value="Immunoglobulins"/>
    <property type="match status" value="2"/>
</dbReference>
<dbReference type="Proteomes" id="UP000004095">
    <property type="component" value="Unassembled WGS sequence"/>
</dbReference>
<dbReference type="InterPro" id="IPR013783">
    <property type="entry name" value="Ig-like_fold"/>
</dbReference>
<dbReference type="EMBL" id="AAWS01000036">
    <property type="protein sequence ID" value="EAY26271.1"/>
    <property type="molecule type" value="Genomic_DNA"/>
</dbReference>